<keyword evidence="13" id="KW-1185">Reference proteome</keyword>
<dbReference type="InterPro" id="IPR000182">
    <property type="entry name" value="GNAT_dom"/>
</dbReference>
<evidence type="ECO:0000256" key="9">
    <source>
        <dbReference type="RuleBase" id="RU365045"/>
    </source>
</evidence>
<accession>A0ABN2ISK7</accession>
<comment type="pathway">
    <text evidence="2 9">Amine and polyamine biosynthesis; ectoine biosynthesis; L-ectoine from L-aspartate 4-semialdehyde: step 2/3.</text>
</comment>
<reference evidence="12 13" key="1">
    <citation type="journal article" date="2019" name="Int. J. Syst. Evol. Microbiol.">
        <title>The Global Catalogue of Microorganisms (GCM) 10K type strain sequencing project: providing services to taxonomists for standard genome sequencing and annotation.</title>
        <authorList>
            <consortium name="The Broad Institute Genomics Platform"/>
            <consortium name="The Broad Institute Genome Sequencing Center for Infectious Disease"/>
            <person name="Wu L."/>
            <person name="Ma J."/>
        </authorList>
    </citation>
    <scope>NUCLEOTIDE SEQUENCE [LARGE SCALE GENOMIC DNA]</scope>
    <source>
        <strain evidence="12 13">JCM 15589</strain>
    </source>
</reference>
<dbReference type="Pfam" id="PF00583">
    <property type="entry name" value="Acetyltransf_1"/>
    <property type="match status" value="1"/>
</dbReference>
<dbReference type="PROSITE" id="PS51186">
    <property type="entry name" value="GNAT"/>
    <property type="match status" value="1"/>
</dbReference>
<feature type="region of interest" description="Disordered" evidence="10">
    <location>
        <begin position="1"/>
        <end position="47"/>
    </location>
</feature>
<evidence type="ECO:0000256" key="3">
    <source>
        <dbReference type="ARBA" id="ARBA00010712"/>
    </source>
</evidence>
<evidence type="ECO:0000259" key="11">
    <source>
        <dbReference type="PROSITE" id="PS51186"/>
    </source>
</evidence>
<dbReference type="SUPFAM" id="SSF55729">
    <property type="entry name" value="Acyl-CoA N-acyltransferases (Nat)"/>
    <property type="match status" value="1"/>
</dbReference>
<dbReference type="NCBIfam" id="TIGR02406">
    <property type="entry name" value="ectoine_EctA"/>
    <property type="match status" value="1"/>
</dbReference>
<sequence>MHGCDSALDASRVDGGMDTTDPATTNHPTDERTTGEPPQGPPLQDLTIRTPTTADGGALWRLARDSGSLDLNSSYAYLLLARHFAATCRVAVLDDAAGGAGRGTDGGAGVEVVGFLSAYRLPDAPSTLFVWQVAVDERVRGRRVAARLLDAAVDGSPGVTRVETTVTTDNAASRRLFARWAERRGATLSETTGFEAADFPDGHEAEPLLVIDGIRGR</sequence>
<organism evidence="12 13">
    <name type="scientific">Isoptericola hypogeus</name>
    <dbReference type="NCBI Taxonomy" id="300179"/>
    <lineage>
        <taxon>Bacteria</taxon>
        <taxon>Bacillati</taxon>
        <taxon>Actinomycetota</taxon>
        <taxon>Actinomycetes</taxon>
        <taxon>Micrococcales</taxon>
        <taxon>Promicromonosporaceae</taxon>
        <taxon>Isoptericola</taxon>
    </lineage>
</organism>
<evidence type="ECO:0000256" key="5">
    <source>
        <dbReference type="ARBA" id="ARBA00017935"/>
    </source>
</evidence>
<name>A0ABN2ISK7_9MICO</name>
<evidence type="ECO:0000256" key="6">
    <source>
        <dbReference type="ARBA" id="ARBA00022679"/>
    </source>
</evidence>
<evidence type="ECO:0000256" key="8">
    <source>
        <dbReference type="ARBA" id="ARBA00048924"/>
    </source>
</evidence>
<keyword evidence="7 9" id="KW-0012">Acyltransferase</keyword>
<dbReference type="Gene3D" id="3.40.630.30">
    <property type="match status" value="1"/>
</dbReference>
<dbReference type="InterPro" id="IPR016181">
    <property type="entry name" value="Acyl_CoA_acyltransferase"/>
</dbReference>
<feature type="domain" description="N-acetyltransferase" evidence="11">
    <location>
        <begin position="46"/>
        <end position="206"/>
    </location>
</feature>
<evidence type="ECO:0000256" key="7">
    <source>
        <dbReference type="ARBA" id="ARBA00023315"/>
    </source>
</evidence>
<evidence type="ECO:0000313" key="13">
    <source>
        <dbReference type="Proteomes" id="UP001501138"/>
    </source>
</evidence>
<dbReference type="Proteomes" id="UP001501138">
    <property type="component" value="Unassembled WGS sequence"/>
</dbReference>
<evidence type="ECO:0000256" key="2">
    <source>
        <dbReference type="ARBA" id="ARBA00004978"/>
    </source>
</evidence>
<evidence type="ECO:0000256" key="1">
    <source>
        <dbReference type="ARBA" id="ARBA00003741"/>
    </source>
</evidence>
<protein>
    <recommendedName>
        <fullName evidence="5 9">L-2,4-diaminobutyric acid acetyltransferase</fullName>
        <shortName evidence="9">DABA acetyltransferase</shortName>
        <ecNumber evidence="4 9">2.3.1.178</ecNumber>
    </recommendedName>
</protein>
<evidence type="ECO:0000256" key="10">
    <source>
        <dbReference type="SAM" id="MobiDB-lite"/>
    </source>
</evidence>
<proteinExistence type="inferred from homology"/>
<dbReference type="EC" id="2.3.1.178" evidence="4 9"/>
<dbReference type="InterPro" id="IPR012772">
    <property type="entry name" value="Ectoine_EctA"/>
</dbReference>
<dbReference type="EMBL" id="BAAAPM010000002">
    <property type="protein sequence ID" value="GAA1710935.1"/>
    <property type="molecule type" value="Genomic_DNA"/>
</dbReference>
<evidence type="ECO:0000313" key="12">
    <source>
        <dbReference type="EMBL" id="GAA1710935.1"/>
    </source>
</evidence>
<comment type="function">
    <text evidence="1 9">Catalyzes the acetylation of L-2,4-diaminobutyrate (DABA) to gamma-N-acetyl-alpha,gamma-diaminobutyric acid (ADABA) with acetyl coenzyme A.</text>
</comment>
<comment type="similarity">
    <text evidence="3 9">Belongs to the acetyltransferase family. EctA subfamily.</text>
</comment>
<evidence type="ECO:0000256" key="4">
    <source>
        <dbReference type="ARBA" id="ARBA00012355"/>
    </source>
</evidence>
<gene>
    <name evidence="9 12" type="primary">ectA</name>
    <name evidence="12" type="ORF">GCM10009809_04130</name>
</gene>
<comment type="caution">
    <text evidence="12">The sequence shown here is derived from an EMBL/GenBank/DDBJ whole genome shotgun (WGS) entry which is preliminary data.</text>
</comment>
<comment type="catalytic activity">
    <reaction evidence="8 9">
        <text>L-2,4-diaminobutanoate + acetyl-CoA = (2S)-4-acetamido-2-aminobutanoate + CoA + H(+)</text>
        <dbReference type="Rhea" id="RHEA:16901"/>
        <dbReference type="ChEBI" id="CHEBI:15378"/>
        <dbReference type="ChEBI" id="CHEBI:57287"/>
        <dbReference type="ChEBI" id="CHEBI:57288"/>
        <dbReference type="ChEBI" id="CHEBI:58761"/>
        <dbReference type="ChEBI" id="CHEBI:58929"/>
        <dbReference type="EC" id="2.3.1.178"/>
    </reaction>
</comment>
<keyword evidence="6 9" id="KW-0808">Transferase</keyword>